<dbReference type="EMBL" id="BBTG02000014">
    <property type="protein sequence ID" value="GAO14469.1"/>
    <property type="molecule type" value="Genomic_DNA"/>
</dbReference>
<evidence type="ECO:0000256" key="1">
    <source>
        <dbReference type="ARBA" id="ARBA00004123"/>
    </source>
</evidence>
<evidence type="ECO:0000256" key="8">
    <source>
        <dbReference type="ARBA" id="ARBA00038158"/>
    </source>
</evidence>
<evidence type="ECO:0008006" key="12">
    <source>
        <dbReference type="Google" id="ProtNLM"/>
    </source>
</evidence>
<dbReference type="PANTHER" id="PTHR43591">
    <property type="entry name" value="METHYLTRANSFERASE"/>
    <property type="match status" value="1"/>
</dbReference>
<evidence type="ECO:0000256" key="2">
    <source>
        <dbReference type="ARBA" id="ARBA00022603"/>
    </source>
</evidence>
<evidence type="ECO:0000256" key="3">
    <source>
        <dbReference type="ARBA" id="ARBA00022679"/>
    </source>
</evidence>
<dbReference type="Pfam" id="PF13489">
    <property type="entry name" value="Methyltransf_23"/>
    <property type="match status" value="1"/>
</dbReference>
<evidence type="ECO:0000256" key="5">
    <source>
        <dbReference type="ARBA" id="ARBA00023015"/>
    </source>
</evidence>
<gene>
    <name evidence="10" type="ORF">UVI_02031400</name>
</gene>
<evidence type="ECO:0000256" key="4">
    <source>
        <dbReference type="ARBA" id="ARBA00022691"/>
    </source>
</evidence>
<organism evidence="10 11">
    <name type="scientific">Ustilaginoidea virens</name>
    <name type="common">Rice false smut fungus</name>
    <name type="synonym">Villosiclava virens</name>
    <dbReference type="NCBI Taxonomy" id="1159556"/>
    <lineage>
        <taxon>Eukaryota</taxon>
        <taxon>Fungi</taxon>
        <taxon>Dikarya</taxon>
        <taxon>Ascomycota</taxon>
        <taxon>Pezizomycotina</taxon>
        <taxon>Sordariomycetes</taxon>
        <taxon>Hypocreomycetidae</taxon>
        <taxon>Hypocreales</taxon>
        <taxon>Clavicipitaceae</taxon>
        <taxon>Ustilaginoidea</taxon>
    </lineage>
</organism>
<keyword evidence="4" id="KW-0949">S-adenosyl-L-methionine</keyword>
<dbReference type="SUPFAM" id="SSF53335">
    <property type="entry name" value="S-adenosyl-L-methionine-dependent methyltransferases"/>
    <property type="match status" value="1"/>
</dbReference>
<dbReference type="Gene3D" id="3.40.50.150">
    <property type="entry name" value="Vaccinia Virus protein VP39"/>
    <property type="match status" value="1"/>
</dbReference>
<comment type="catalytic activity">
    <reaction evidence="9">
        <text>L-methionyl-[protein] + S-adenosyl-L-methionine = S-methyl-L-methionyl-[protein] + S-adenosyl-L-homocysteine</text>
        <dbReference type="Rhea" id="RHEA:60560"/>
        <dbReference type="Rhea" id="RHEA-COMP:12313"/>
        <dbReference type="Rhea" id="RHEA-COMP:15592"/>
        <dbReference type="ChEBI" id="CHEBI:16044"/>
        <dbReference type="ChEBI" id="CHEBI:57856"/>
        <dbReference type="ChEBI" id="CHEBI:59789"/>
        <dbReference type="ChEBI" id="CHEBI:142742"/>
    </reaction>
    <physiologicalReaction direction="left-to-right" evidence="9">
        <dbReference type="Rhea" id="RHEA:60561"/>
    </physiologicalReaction>
</comment>
<dbReference type="InterPro" id="IPR029063">
    <property type="entry name" value="SAM-dependent_MTases_sf"/>
</dbReference>
<dbReference type="PANTHER" id="PTHR43591:SF30">
    <property type="entry name" value="PROTEIN-METHIONINE METHYLTRANSFERASE LAEA"/>
    <property type="match status" value="1"/>
</dbReference>
<dbReference type="AlphaFoldDB" id="A0A1B5KWV3"/>
<accession>A0A1B5KWV3</accession>
<comment type="caution">
    <text evidence="10">The sequence shown here is derived from an EMBL/GenBank/DDBJ whole genome shotgun (WGS) entry which is preliminary data.</text>
</comment>
<keyword evidence="2" id="KW-0489">Methyltransferase</keyword>
<keyword evidence="3" id="KW-0808">Transferase</keyword>
<evidence type="ECO:0000256" key="7">
    <source>
        <dbReference type="ARBA" id="ARBA00023242"/>
    </source>
</evidence>
<dbReference type="Proteomes" id="UP000054053">
    <property type="component" value="Unassembled WGS sequence"/>
</dbReference>
<evidence type="ECO:0000313" key="10">
    <source>
        <dbReference type="EMBL" id="GAO14469.1"/>
    </source>
</evidence>
<dbReference type="GO" id="GO:0005634">
    <property type="term" value="C:nucleus"/>
    <property type="evidence" value="ECO:0007669"/>
    <property type="project" value="UniProtKB-SubCell"/>
</dbReference>
<dbReference type="GO" id="GO:0008168">
    <property type="term" value="F:methyltransferase activity"/>
    <property type="evidence" value="ECO:0007669"/>
    <property type="project" value="UniProtKB-KW"/>
</dbReference>
<comment type="subcellular location">
    <subcellularLocation>
        <location evidence="1">Nucleus</location>
    </subcellularLocation>
</comment>
<proteinExistence type="inferred from homology"/>
<keyword evidence="5" id="KW-0805">Transcription regulation</keyword>
<keyword evidence="6" id="KW-0804">Transcription</keyword>
<reference evidence="11" key="1">
    <citation type="journal article" date="2016" name="Genome Announc.">
        <title>Genome sequence of Ustilaginoidea virens IPU010, a rice pathogenic fungus causing false smut.</title>
        <authorList>
            <person name="Kumagai T."/>
            <person name="Ishii T."/>
            <person name="Terai G."/>
            <person name="Umemura M."/>
            <person name="Machida M."/>
            <person name="Asai K."/>
        </authorList>
    </citation>
    <scope>NUCLEOTIDE SEQUENCE [LARGE SCALE GENOMIC DNA]</scope>
    <source>
        <strain evidence="11">IPU010</strain>
    </source>
</reference>
<sequence length="316" mass="36759">MERRQRALASSRLVAGFWKHGRYYGLWRAEKYLLPIDVEETKRLDIIHNFFLVARNNALFSVPLSLNRPLRVLDLGTGTGVWAIHLAERYKSAALRVQAVDLHQIQPAILTCTRIPPNMTTVQLDIEDVSWDPLMKNCDLVHLRMLYGSIENSRWPGIYRRAFEHLTPGIGYIEHVEIDWKPRWPGDAAPPASAVSEWSRLLLRGWNRLNRKAEVNRNEVKRALETAGFVDFKEETMPCYLSPWLSDEFQKETARWFNLGFSHGLEAMGLVPMVEKLNMTKEEVGELCKRVRDEICTLRFRAYMTMHIWTARRPAN</sequence>
<keyword evidence="7" id="KW-0539">Nucleus</keyword>
<evidence type="ECO:0000256" key="6">
    <source>
        <dbReference type="ARBA" id="ARBA00023163"/>
    </source>
</evidence>
<dbReference type="GO" id="GO:0032259">
    <property type="term" value="P:methylation"/>
    <property type="evidence" value="ECO:0007669"/>
    <property type="project" value="UniProtKB-KW"/>
</dbReference>
<comment type="similarity">
    <text evidence="8">Belongs to the methyltransferase superfamily. LaeA methyltransferase family.</text>
</comment>
<dbReference type="CDD" id="cd02440">
    <property type="entry name" value="AdoMet_MTases"/>
    <property type="match status" value="1"/>
</dbReference>
<name>A0A1B5KWV3_USTVR</name>
<evidence type="ECO:0000313" key="11">
    <source>
        <dbReference type="Proteomes" id="UP000054053"/>
    </source>
</evidence>
<protein>
    <recommendedName>
        <fullName evidence="12">Methyl transferase</fullName>
    </recommendedName>
</protein>
<evidence type="ECO:0000256" key="9">
    <source>
        <dbReference type="ARBA" id="ARBA00047870"/>
    </source>
</evidence>